<proteinExistence type="predicted"/>
<feature type="region of interest" description="Disordered" evidence="1">
    <location>
        <begin position="46"/>
        <end position="75"/>
    </location>
</feature>
<dbReference type="InterPro" id="IPR051091">
    <property type="entry name" value="O-Glucosyltr/Glycosyltrsf_90"/>
</dbReference>
<feature type="domain" description="PAZ" evidence="2">
    <location>
        <begin position="718"/>
        <end position="827"/>
    </location>
</feature>
<evidence type="ECO:0000259" key="2">
    <source>
        <dbReference type="PROSITE" id="PS50821"/>
    </source>
</evidence>
<comment type="caution">
    <text evidence="3">The sequence shown here is derived from an EMBL/GenBank/DDBJ whole genome shotgun (WGS) entry which is preliminary data.</text>
</comment>
<name>A0A3M7DLP4_HORWE</name>
<evidence type="ECO:0000313" key="3">
    <source>
        <dbReference type="EMBL" id="RMY65289.1"/>
    </source>
</evidence>
<dbReference type="CDD" id="cd02846">
    <property type="entry name" value="PAZ_argonaute_like"/>
    <property type="match status" value="1"/>
</dbReference>
<reference evidence="3 4" key="1">
    <citation type="journal article" date="2018" name="BMC Genomics">
        <title>Genomic evidence for intraspecific hybridization in a clonal and extremely halotolerant yeast.</title>
        <authorList>
            <person name="Gostincar C."/>
            <person name="Stajich J.E."/>
            <person name="Zupancic J."/>
            <person name="Zalar P."/>
            <person name="Gunde-Cimerman N."/>
        </authorList>
    </citation>
    <scope>NUCLEOTIDE SEQUENCE [LARGE SCALE GENOMIC DNA]</scope>
    <source>
        <strain evidence="3 4">EXF-10513</strain>
    </source>
</reference>
<dbReference type="PANTHER" id="PTHR12203">
    <property type="entry name" value="KDEL LYS-ASP-GLU-LEU CONTAINING - RELATED"/>
    <property type="match status" value="1"/>
</dbReference>
<accession>A0A3M7DLP4</accession>
<dbReference type="InterPro" id="IPR036085">
    <property type="entry name" value="PAZ_dom_sf"/>
</dbReference>
<organism evidence="3 4">
    <name type="scientific">Hortaea werneckii</name>
    <name type="common">Black yeast</name>
    <name type="synonym">Cladosporium werneckii</name>
    <dbReference type="NCBI Taxonomy" id="91943"/>
    <lineage>
        <taxon>Eukaryota</taxon>
        <taxon>Fungi</taxon>
        <taxon>Dikarya</taxon>
        <taxon>Ascomycota</taxon>
        <taxon>Pezizomycotina</taxon>
        <taxon>Dothideomycetes</taxon>
        <taxon>Dothideomycetidae</taxon>
        <taxon>Mycosphaerellales</taxon>
        <taxon>Teratosphaeriaceae</taxon>
        <taxon>Hortaea</taxon>
    </lineage>
</organism>
<feature type="region of interest" description="Disordered" evidence="1">
    <location>
        <begin position="1303"/>
        <end position="1329"/>
    </location>
</feature>
<dbReference type="SUPFAM" id="SSF101690">
    <property type="entry name" value="PAZ domain"/>
    <property type="match status" value="1"/>
</dbReference>
<dbReference type="PANTHER" id="PTHR12203:SF22">
    <property type="entry name" value="CAPSULE ASSOCIATED PROTEIN"/>
    <property type="match status" value="1"/>
</dbReference>
<dbReference type="PROSITE" id="PS50821">
    <property type="entry name" value="PAZ"/>
    <property type="match status" value="1"/>
</dbReference>
<sequence>MAHLSAPAVNTRFAQYSVSAIILLAAFWFILPSLDALPVRALHSHPKLDPHSPHTQTQAAAAGAGKKADFPPKSNHPIDTLIARAEREFEELLAKETHTVHDAAAAYRERRGRQPPPHFDQWFEFAENHSTVIVEDFWDQIYHDLAPFWGVPAKAIREQANDFIHRISVRNGNTTQRTDIEGREWLDLWEDMVRSVAPWLPDVDLPINVMDESRMVVPWEEIDSLMAKESRSRQVVPEAKLKTQFETRKDLDEHPPPKFDPGFNGAGPYWPLAVVGCHADSPARSAYIETDFSTPPPISGSEYPRGSYHGYVQNWTLAKSSCDNPHLQGLHGTFIEPISISNTKKLFPLFGGSKLPMNNEILLPPAMYYTTNPFYSGGKTHGQPWEEKTDSLIWRGAASGGRNRASNWRRFQRHRFVSMTNSTSVRLAETSPHQHPPPSFVLPTNNTYDLAATHIHPSSTDPSPFASWLAAWANTAVVNLLCFPGTGTNFCPYTDPYFLPAPVMPMKEQYAHKYLADIDGNSFSGRYRGFLGSTSLPIKATIYDEWHDSRLVPWVHFVPMDNTFVDLYGLMEFFVGIELEKGEVKIDGTGDEPQPKDKDYRWFWFSVGIQEKSFGGLRSLIEVSQAQFGPAADKARNCLHALLKHEFVTSPQQKLVVRGNKFFSPLADAVVRGVEFRTGVAKSLHLANVECATPLGDKHSGVTLREKECHQLFLPATSLASFMETHFSKTASSLDATSTKLMSDVLKGTKVKILGPKHGWVKTIYGFSDKTPDHQKIFNSDLGVEVRVIDFYASDGIVLNHPHLPCVNLGSQTLPYYVPPELCSILPDQPFHHSGDKAFQRQVAALRLRLHNIPKQMLSHTDYDLNEPRVAEFKEGKDKTPLEQSLNEYGTQLLLSEAAFHYSKCRNYESSRMKETHIIFAEAGSVRSRSWSEFQSAVRSQAQQPRSAAEETPLATVHNDVVRLLCAKEGLCTSEWCAQLSNAISASGKSPTNVVVLFSVEEGPDRAEIFRAMKSVCNSEMIGVQSIGIHIDNLRREMMSDKSGGLLRYVSRIYRKIFARTPALTGRSPHEELAVGIQVNLLSGRRGEKLSYLIAFASRQMNHAVQYRTSVHMFDPNDATAPKLEELFVEHITKHGYDKNTAPESIVVFRSGLPWPCGATESGSTENSPRSAIFSGSESTIDCDDQFSGTVAAHDIQSECALLTRSLNAFSWATDSLQLHVIEISNDKSLDIFWYVEQDLARTMMLVQADNRASTPRNPKGLFFLGGKGLLSLKSDEVCTYIHTARRGSASFTKLKMQPRLSVDQWRDSSATQTMTTTKDGKPTRGTQGRKISYGFAGPMKDQNSPINTPTRPPKPIGVSYKHRDQDQSLEAVAANLRKRAGDNTCFPYQEKDGRDRLARIFCDNHIGLHESNVPIPTYLARRVIGWAIAHMEYVAEDKGAGGSVSRPVLPKVHKNRENDLWYL</sequence>
<evidence type="ECO:0000256" key="1">
    <source>
        <dbReference type="SAM" id="MobiDB-lite"/>
    </source>
</evidence>
<dbReference type="Pfam" id="PF02170">
    <property type="entry name" value="PAZ"/>
    <property type="match status" value="1"/>
</dbReference>
<dbReference type="Gene3D" id="2.170.260.10">
    <property type="entry name" value="paz domain"/>
    <property type="match status" value="1"/>
</dbReference>
<feature type="compositionally biased region" description="Polar residues" evidence="1">
    <location>
        <begin position="1308"/>
        <end position="1318"/>
    </location>
</feature>
<protein>
    <recommendedName>
        <fullName evidence="2">PAZ domain-containing protein</fullName>
    </recommendedName>
</protein>
<gene>
    <name evidence="3" type="ORF">D0864_12138</name>
</gene>
<dbReference type="InterPro" id="IPR003100">
    <property type="entry name" value="PAZ_dom"/>
</dbReference>
<dbReference type="GO" id="GO:0003723">
    <property type="term" value="F:RNA binding"/>
    <property type="evidence" value="ECO:0007669"/>
    <property type="project" value="InterPro"/>
</dbReference>
<evidence type="ECO:0000313" key="4">
    <source>
        <dbReference type="Proteomes" id="UP000269539"/>
    </source>
</evidence>
<feature type="compositionally biased region" description="Low complexity" evidence="1">
    <location>
        <begin position="55"/>
        <end position="65"/>
    </location>
</feature>
<dbReference type="EMBL" id="QWIO01001871">
    <property type="protein sequence ID" value="RMY65289.1"/>
    <property type="molecule type" value="Genomic_DNA"/>
</dbReference>
<dbReference type="Proteomes" id="UP000269539">
    <property type="component" value="Unassembled WGS sequence"/>
</dbReference>